<dbReference type="GeneID" id="300653471"/>
<dbReference type="Proteomes" id="UP000470384">
    <property type="component" value="Unassembled WGS sequence"/>
</dbReference>
<organism evidence="1 2">
    <name type="scientific">Pyruvatibacter mobilis</name>
    <dbReference type="NCBI Taxonomy" id="1712261"/>
    <lineage>
        <taxon>Bacteria</taxon>
        <taxon>Pseudomonadati</taxon>
        <taxon>Pseudomonadota</taxon>
        <taxon>Alphaproteobacteria</taxon>
        <taxon>Hyphomicrobiales</taxon>
        <taxon>Parvibaculaceae</taxon>
        <taxon>Pyruvatibacter</taxon>
    </lineage>
</organism>
<evidence type="ECO:0000313" key="2">
    <source>
        <dbReference type="Proteomes" id="UP000470384"/>
    </source>
</evidence>
<dbReference type="AlphaFoldDB" id="A0A845Q7C1"/>
<comment type="caution">
    <text evidence="1">The sequence shown here is derived from an EMBL/GenBank/DDBJ whole genome shotgun (WGS) entry which is preliminary data.</text>
</comment>
<proteinExistence type="predicted"/>
<keyword evidence="2" id="KW-1185">Reference proteome</keyword>
<reference evidence="1 2" key="1">
    <citation type="journal article" date="2016" name="Int. J. Syst. Evol. Microbiol.">
        <title>Pyruvatibacter mobilis gen. nov., sp. nov., a marine bacterium from the culture broth of Picochlorum sp. 122.</title>
        <authorList>
            <person name="Wang G."/>
            <person name="Tang M."/>
            <person name="Wu H."/>
            <person name="Dai S."/>
            <person name="Li T."/>
            <person name="Chen C."/>
            <person name="He H."/>
            <person name="Fan J."/>
            <person name="Xiang W."/>
            <person name="Li X."/>
        </authorList>
    </citation>
    <scope>NUCLEOTIDE SEQUENCE [LARGE SCALE GENOMIC DNA]</scope>
    <source>
        <strain evidence="1 2">GYP-11</strain>
    </source>
</reference>
<dbReference type="OrthoDB" id="9955032at2"/>
<evidence type="ECO:0000313" key="1">
    <source>
        <dbReference type="EMBL" id="NBG94492.1"/>
    </source>
</evidence>
<sequence>MNDPFPIVPDDLIKALDGRFPDRCPHPDWSDRKIWMAVGARKVVDFLKQQNTQQNDNILIGK</sequence>
<accession>A0A845Q7C1</accession>
<dbReference type="RefSeq" id="WP_160586581.1">
    <property type="nucleotide sequence ID" value="NZ_BMHN01000001.1"/>
</dbReference>
<dbReference type="EMBL" id="WXYQ01000001">
    <property type="protein sequence ID" value="NBG94492.1"/>
    <property type="molecule type" value="Genomic_DNA"/>
</dbReference>
<gene>
    <name evidence="1" type="ORF">GTQ45_01940</name>
</gene>
<protein>
    <submittedName>
        <fullName evidence="1">Uncharacterized protein</fullName>
    </submittedName>
</protein>
<name>A0A845Q7C1_9HYPH</name>